<evidence type="ECO:0000313" key="3">
    <source>
        <dbReference type="EMBL" id="PIO14986.1"/>
    </source>
</evidence>
<dbReference type="InterPro" id="IPR018170">
    <property type="entry name" value="Aldo/ket_reductase_CS"/>
</dbReference>
<dbReference type="GO" id="GO:0016491">
    <property type="term" value="F:oxidoreductase activity"/>
    <property type="evidence" value="ECO:0007669"/>
    <property type="project" value="InterPro"/>
</dbReference>
<reference evidence="4" key="1">
    <citation type="journal article" date="2017" name="Nat. Commun.">
        <title>The North American bullfrog draft genome provides insight into hormonal regulation of long noncoding RNA.</title>
        <authorList>
            <person name="Hammond S.A."/>
            <person name="Warren R.L."/>
            <person name="Vandervalk B.P."/>
            <person name="Kucuk E."/>
            <person name="Khan H."/>
            <person name="Gibb E.A."/>
            <person name="Pandoh P."/>
            <person name="Kirk H."/>
            <person name="Zhao Y."/>
            <person name="Jones M."/>
            <person name="Mungall A.J."/>
            <person name="Coope R."/>
            <person name="Pleasance S."/>
            <person name="Moore R.A."/>
            <person name="Holt R.A."/>
            <person name="Round J.M."/>
            <person name="Ohora S."/>
            <person name="Walle B.V."/>
            <person name="Veldhoen N."/>
            <person name="Helbing C.C."/>
            <person name="Birol I."/>
        </authorList>
    </citation>
    <scope>NUCLEOTIDE SEQUENCE [LARGE SCALE GENOMIC DNA]</scope>
</reference>
<protein>
    <recommendedName>
        <fullName evidence="2">NADP-dependent oxidoreductase domain-containing protein</fullName>
    </recommendedName>
</protein>
<comment type="similarity">
    <text evidence="1">Belongs to the aldo/keto reductase family.</text>
</comment>
<accession>A0A2G9QHE3</accession>
<gene>
    <name evidence="3" type="ORF">AB205_0218720</name>
</gene>
<dbReference type="EMBL" id="KV994186">
    <property type="protein sequence ID" value="PIO14986.1"/>
    <property type="molecule type" value="Genomic_DNA"/>
</dbReference>
<organism evidence="3 4">
    <name type="scientific">Aquarana catesbeiana</name>
    <name type="common">American bullfrog</name>
    <name type="synonym">Rana catesbeiana</name>
    <dbReference type="NCBI Taxonomy" id="8400"/>
    <lineage>
        <taxon>Eukaryota</taxon>
        <taxon>Metazoa</taxon>
        <taxon>Chordata</taxon>
        <taxon>Craniata</taxon>
        <taxon>Vertebrata</taxon>
        <taxon>Euteleostomi</taxon>
        <taxon>Amphibia</taxon>
        <taxon>Batrachia</taxon>
        <taxon>Anura</taxon>
        <taxon>Neobatrachia</taxon>
        <taxon>Ranoidea</taxon>
        <taxon>Ranidae</taxon>
        <taxon>Aquarana</taxon>
    </lineage>
</organism>
<dbReference type="PANTHER" id="PTHR11732">
    <property type="entry name" value="ALDO/KETO REDUCTASE"/>
    <property type="match status" value="1"/>
</dbReference>
<sequence length="71" mass="7616">MANAVECDTLYTGQKIPLIGLGTWKSAPGQVKDAVKYALSVGYRHIDCASVYGNETEVGEAIKESLDDPVK</sequence>
<proteinExistence type="inferred from homology"/>
<dbReference type="PROSITE" id="PS00798">
    <property type="entry name" value="ALDOKETO_REDUCTASE_1"/>
    <property type="match status" value="1"/>
</dbReference>
<name>A0A2G9QHE3_AQUCT</name>
<dbReference type="Gene3D" id="3.20.20.100">
    <property type="entry name" value="NADP-dependent oxidoreductase domain"/>
    <property type="match status" value="1"/>
</dbReference>
<feature type="domain" description="NADP-dependent oxidoreductase" evidence="2">
    <location>
        <begin position="19"/>
        <end position="64"/>
    </location>
</feature>
<evidence type="ECO:0000259" key="2">
    <source>
        <dbReference type="Pfam" id="PF00248"/>
    </source>
</evidence>
<dbReference type="Proteomes" id="UP000228934">
    <property type="component" value="Unassembled WGS sequence"/>
</dbReference>
<dbReference type="InterPro" id="IPR020471">
    <property type="entry name" value="AKR"/>
</dbReference>
<evidence type="ECO:0000313" key="4">
    <source>
        <dbReference type="Proteomes" id="UP000228934"/>
    </source>
</evidence>
<dbReference type="Pfam" id="PF00248">
    <property type="entry name" value="Aldo_ket_red"/>
    <property type="match status" value="1"/>
</dbReference>
<evidence type="ECO:0000256" key="1">
    <source>
        <dbReference type="ARBA" id="ARBA00007905"/>
    </source>
</evidence>
<dbReference type="InterPro" id="IPR036812">
    <property type="entry name" value="NAD(P)_OxRdtase_dom_sf"/>
</dbReference>
<dbReference type="AlphaFoldDB" id="A0A2G9QHE3"/>
<dbReference type="InterPro" id="IPR023210">
    <property type="entry name" value="NADP_OxRdtase_dom"/>
</dbReference>
<dbReference type="SUPFAM" id="SSF51430">
    <property type="entry name" value="NAD(P)-linked oxidoreductase"/>
    <property type="match status" value="1"/>
</dbReference>
<keyword evidence="4" id="KW-1185">Reference proteome</keyword>
<dbReference type="OrthoDB" id="416253at2759"/>